<evidence type="ECO:0000259" key="4">
    <source>
        <dbReference type="Pfam" id="PF00561"/>
    </source>
</evidence>
<dbReference type="InterPro" id="IPR029058">
    <property type="entry name" value="AB_hydrolase_fold"/>
</dbReference>
<feature type="domain" description="AB hydrolase-1" evidence="4">
    <location>
        <begin position="92"/>
        <end position="473"/>
    </location>
</feature>
<proteinExistence type="inferred from homology"/>
<name>A0A8K1ZWV1_9CYAN</name>
<evidence type="ECO:0000313" key="6">
    <source>
        <dbReference type="Proteomes" id="UP000607397"/>
    </source>
</evidence>
<keyword evidence="6" id="KW-1185">Reference proteome</keyword>
<evidence type="ECO:0000313" key="5">
    <source>
        <dbReference type="EMBL" id="NCJ05516.1"/>
    </source>
</evidence>
<dbReference type="InterPro" id="IPR051601">
    <property type="entry name" value="Serine_prot/Carboxylest_S33"/>
</dbReference>
<evidence type="ECO:0000256" key="3">
    <source>
        <dbReference type="ARBA" id="ARBA00022801"/>
    </source>
</evidence>
<keyword evidence="3 5" id="KW-0378">Hydrolase</keyword>
<dbReference type="InterPro" id="IPR000073">
    <property type="entry name" value="AB_hydrolase_1"/>
</dbReference>
<dbReference type="PANTHER" id="PTHR43248">
    <property type="entry name" value="2-SUCCINYL-6-HYDROXY-2,4-CYCLOHEXADIENE-1-CARBOXYLATE SYNTHASE"/>
    <property type="match status" value="1"/>
</dbReference>
<comment type="similarity">
    <text evidence="1">Belongs to the peptidase S33 family.</text>
</comment>
<organism evidence="5 6">
    <name type="scientific">Petrachloros mirabilis ULC683</name>
    <dbReference type="NCBI Taxonomy" id="2781853"/>
    <lineage>
        <taxon>Bacteria</taxon>
        <taxon>Bacillati</taxon>
        <taxon>Cyanobacteriota</taxon>
        <taxon>Cyanophyceae</taxon>
        <taxon>Synechococcales</taxon>
        <taxon>Petrachlorosaceae</taxon>
        <taxon>Petrachloros</taxon>
        <taxon>Petrachloros mirabilis</taxon>
    </lineage>
</organism>
<gene>
    <name evidence="5" type="ORF">GS597_03095</name>
</gene>
<dbReference type="AlphaFoldDB" id="A0A8K1ZWV1"/>
<evidence type="ECO:0000256" key="1">
    <source>
        <dbReference type="ARBA" id="ARBA00010088"/>
    </source>
</evidence>
<dbReference type="EMBL" id="WVIC01000004">
    <property type="protein sequence ID" value="NCJ05516.1"/>
    <property type="molecule type" value="Genomic_DNA"/>
</dbReference>
<dbReference type="Gene3D" id="3.40.50.1820">
    <property type="entry name" value="alpha/beta hydrolase"/>
    <property type="match status" value="1"/>
</dbReference>
<dbReference type="GO" id="GO:0016787">
    <property type="term" value="F:hydrolase activity"/>
    <property type="evidence" value="ECO:0007669"/>
    <property type="project" value="UniProtKB-KW"/>
</dbReference>
<dbReference type="Proteomes" id="UP000607397">
    <property type="component" value="Unassembled WGS sequence"/>
</dbReference>
<dbReference type="SUPFAM" id="SSF53474">
    <property type="entry name" value="alpha/beta-Hydrolases"/>
    <property type="match status" value="1"/>
</dbReference>
<comment type="caution">
    <text evidence="5">The sequence shown here is derived from an EMBL/GenBank/DDBJ whole genome shotgun (WGS) entry which is preliminary data.</text>
</comment>
<evidence type="ECO:0000256" key="2">
    <source>
        <dbReference type="ARBA" id="ARBA00022729"/>
    </source>
</evidence>
<reference evidence="5" key="1">
    <citation type="submission" date="2019-12" db="EMBL/GenBank/DDBJ databases">
        <title>High-Quality draft genome sequences of three cyanobacteria isolated from the limestone walls of the Old Cathedral of Coimbra.</title>
        <authorList>
            <person name="Tiago I."/>
            <person name="Soares F."/>
            <person name="Portugal A."/>
        </authorList>
    </citation>
    <scope>NUCLEOTIDE SEQUENCE [LARGE SCALE GENOMIC DNA]</scope>
    <source>
        <strain evidence="5">C</strain>
    </source>
</reference>
<keyword evidence="2" id="KW-0732">Signal</keyword>
<protein>
    <submittedName>
        <fullName evidence="5">Alpha/beta fold hydrolase</fullName>
    </submittedName>
</protein>
<accession>A0A8K1ZWV1</accession>
<sequence>MLIVLAGAPAALTQSAPAPGAELERFYNQELTFGSCEGFATTAIEAQVYVDPFECSRLEVPLNYDDPEGETMQIAVLRLPTQGESDQRIGSLVLNPGGPGGSGTLQTPFTAVSLKETPIVQRFDLVGFDPRGVGASTPAINCFTDEENDRGENQTTLLGTSGEWSADDTRELMEKCANGSGGEQVLAAVGTRNVARDMDVLRAALGDEKLTFLGRTYGTRLGAVYAEMFSQNVRAMVLDGALDPRQGSVERRLALHAAFQRSFELMAEFCAQSSDCPLGTDPEQATAVFQDLFQPLIDNPVPAGEGRTLDFLFGTGSVLGALYDAEEWPRIIDGIAQLKNEGRGDKLLALSDDFIVEGLESNLVDAQLAINCNDEERRTPEQEAELRRQIFDVSPFLDTGRPVEGVTRDACEFWPSEPTLGFPHAQDVEGLPDTLIISITGDPATPYAAGASLAESLGGTVLTVEGEQHTIAMNGTSPCVNAIVANYLIDLELPAEGDRCIL</sequence>
<dbReference type="PANTHER" id="PTHR43248:SF29">
    <property type="entry name" value="TRIPEPTIDYL AMINOPEPTIDASE"/>
    <property type="match status" value="1"/>
</dbReference>
<dbReference type="Pfam" id="PF00561">
    <property type="entry name" value="Abhydrolase_1"/>
    <property type="match status" value="1"/>
</dbReference>